<dbReference type="PANTHER" id="PTHR33332">
    <property type="entry name" value="REVERSE TRANSCRIPTASE DOMAIN-CONTAINING PROTEIN"/>
    <property type="match status" value="1"/>
</dbReference>
<proteinExistence type="predicted"/>
<evidence type="ECO:0000313" key="1">
    <source>
        <dbReference type="EMBL" id="KAK4829092.1"/>
    </source>
</evidence>
<sequence length="179" mass="20379">MSQQCALAAKEANSILGWIRSVASKSRKVILPLYSLLVRPQVEYCVQFWAPQYKRDTDILERLQEEKAHGDLSDAYKYLKGGCKEDGARLFSLVPSRRTRGNGHKLKHWRLHLNIRKHFFTVRVTKHWNRLPWEPVPASSKTDPLLAKAEPISDGGSAFAVTYLRRGKKCCTTAASVEE</sequence>
<reference evidence="1 2" key="1">
    <citation type="journal article" date="2023" name="J. Hered.">
        <title>Chromosome-level genome of the wood stork (Mycteria americana) provides insight into avian chromosome evolution.</title>
        <authorList>
            <person name="Flamio R. Jr."/>
            <person name="Ramstad K.M."/>
        </authorList>
    </citation>
    <scope>NUCLEOTIDE SEQUENCE [LARGE SCALE GENOMIC DNA]</scope>
    <source>
        <strain evidence="1">JAX WOST 10</strain>
    </source>
</reference>
<comment type="caution">
    <text evidence="1">The sequence shown here is derived from an EMBL/GenBank/DDBJ whole genome shotgun (WGS) entry which is preliminary data.</text>
</comment>
<gene>
    <name evidence="1" type="ORF">QYF61_002043</name>
</gene>
<dbReference type="AlphaFoldDB" id="A0AAN7NPB1"/>
<accession>A0AAN7NPB1</accession>
<organism evidence="1 2">
    <name type="scientific">Mycteria americana</name>
    <name type="common">Wood stork</name>
    <dbReference type="NCBI Taxonomy" id="33587"/>
    <lineage>
        <taxon>Eukaryota</taxon>
        <taxon>Metazoa</taxon>
        <taxon>Chordata</taxon>
        <taxon>Craniata</taxon>
        <taxon>Vertebrata</taxon>
        <taxon>Euteleostomi</taxon>
        <taxon>Archelosauria</taxon>
        <taxon>Archosauria</taxon>
        <taxon>Dinosauria</taxon>
        <taxon>Saurischia</taxon>
        <taxon>Theropoda</taxon>
        <taxon>Coelurosauria</taxon>
        <taxon>Aves</taxon>
        <taxon>Neognathae</taxon>
        <taxon>Neoaves</taxon>
        <taxon>Aequornithes</taxon>
        <taxon>Ciconiiformes</taxon>
        <taxon>Ciconiidae</taxon>
        <taxon>Mycteria</taxon>
    </lineage>
</organism>
<dbReference type="Proteomes" id="UP001333110">
    <property type="component" value="Unassembled WGS sequence"/>
</dbReference>
<dbReference type="EMBL" id="JAUNZN010000001">
    <property type="protein sequence ID" value="KAK4829092.1"/>
    <property type="molecule type" value="Genomic_DNA"/>
</dbReference>
<keyword evidence="2" id="KW-1185">Reference proteome</keyword>
<name>A0AAN7NPB1_MYCAM</name>
<protein>
    <submittedName>
        <fullName evidence="1">Uncharacterized protein</fullName>
    </submittedName>
</protein>
<evidence type="ECO:0000313" key="2">
    <source>
        <dbReference type="Proteomes" id="UP001333110"/>
    </source>
</evidence>